<organism evidence="3 4">
    <name type="scientific">Celeribacter marinus</name>
    <dbReference type="NCBI Taxonomy" id="1397108"/>
    <lineage>
        <taxon>Bacteria</taxon>
        <taxon>Pseudomonadati</taxon>
        <taxon>Pseudomonadota</taxon>
        <taxon>Alphaproteobacteria</taxon>
        <taxon>Rhodobacterales</taxon>
        <taxon>Roseobacteraceae</taxon>
        <taxon>Celeribacter</taxon>
    </lineage>
</organism>
<keyword evidence="4" id="KW-1185">Reference proteome</keyword>
<keyword evidence="2" id="KW-0949">S-adenosyl-L-methionine</keyword>
<dbReference type="GO" id="GO:0032259">
    <property type="term" value="P:methylation"/>
    <property type="evidence" value="ECO:0007669"/>
    <property type="project" value="UniProtKB-KW"/>
</dbReference>
<gene>
    <name evidence="3" type="ORF">IMCC12053_1319</name>
</gene>
<reference evidence="3 4" key="1">
    <citation type="submission" date="2015-05" db="EMBL/GenBank/DDBJ databases">
        <authorList>
            <person name="Wang D.B."/>
            <person name="Wang M."/>
        </authorList>
    </citation>
    <scope>NUCLEOTIDE SEQUENCE [LARGE SCALE GENOMIC DNA]</scope>
    <source>
        <strain evidence="3 4">IMCC 12053</strain>
    </source>
</reference>
<dbReference type="PROSITE" id="PS00092">
    <property type="entry name" value="N6_MTASE"/>
    <property type="match status" value="1"/>
</dbReference>
<dbReference type="Gene3D" id="3.40.50.150">
    <property type="entry name" value="Vaccinia Virus protein VP39"/>
    <property type="match status" value="1"/>
</dbReference>
<dbReference type="InterPro" id="IPR029063">
    <property type="entry name" value="SAM-dependent_MTases_sf"/>
</dbReference>
<evidence type="ECO:0000313" key="4">
    <source>
        <dbReference type="Proteomes" id="UP000064920"/>
    </source>
</evidence>
<keyword evidence="1 3" id="KW-0489">Methyltransferase</keyword>
<evidence type="ECO:0000313" key="3">
    <source>
        <dbReference type="EMBL" id="ALI55267.1"/>
    </source>
</evidence>
<dbReference type="STRING" id="1397108.IMCC12053_1319"/>
<dbReference type="KEGG" id="cmar:IMCC12053_1319"/>
<name>A0A0N9ZP38_9RHOB</name>
<protein>
    <submittedName>
        <fullName evidence="3">tRNA (Adenine37-N(6))-methyltransferase TrmN6</fullName>
        <ecNumber evidence="3">2.1.1.223</ecNumber>
    </submittedName>
</protein>
<evidence type="ECO:0000256" key="1">
    <source>
        <dbReference type="ARBA" id="ARBA00022603"/>
    </source>
</evidence>
<accession>A0A0N9ZP38</accession>
<keyword evidence="3" id="KW-0808">Transferase</keyword>
<dbReference type="GO" id="GO:0008170">
    <property type="term" value="F:N-methyltransferase activity"/>
    <property type="evidence" value="ECO:0007669"/>
    <property type="project" value="UniProtKB-ARBA"/>
</dbReference>
<dbReference type="InterPro" id="IPR050210">
    <property type="entry name" value="tRNA_Adenine-N(6)_MTase"/>
</dbReference>
<dbReference type="CDD" id="cd02440">
    <property type="entry name" value="AdoMet_MTases"/>
    <property type="match status" value="1"/>
</dbReference>
<sequence length="252" mass="26943">MIPAPDETCDDFLGGRVRMLQPTHGYRAGVDPVLLAAAVDAKAGQRILELGCGAGAASLCLNARISGLSFVGVELQAAYADLARRNADGNGAQMEIVDADIRALPAQIKAQNFDHVIANPPYYRRAASTSAHDAGRDVALGGDTPLEVWVDVAARRLAPKGYLTMIQKADRLADLLNALTGRLGSVRVLPVHPRLSRPAQLVIVQARKGGRADFCLLSPLVMHKGAHHERDEDSYTPQVSDILRNGHPLALI</sequence>
<dbReference type="PANTHER" id="PTHR47739">
    <property type="entry name" value="TRNA1(VAL) (ADENINE(37)-N6)-METHYLTRANSFERASE"/>
    <property type="match status" value="1"/>
</dbReference>
<dbReference type="Proteomes" id="UP000064920">
    <property type="component" value="Chromosome"/>
</dbReference>
<dbReference type="SUPFAM" id="SSF53335">
    <property type="entry name" value="S-adenosyl-L-methionine-dependent methyltransferases"/>
    <property type="match status" value="1"/>
</dbReference>
<dbReference type="EMBL" id="CP012023">
    <property type="protein sequence ID" value="ALI55267.1"/>
    <property type="molecule type" value="Genomic_DNA"/>
</dbReference>
<dbReference type="InterPro" id="IPR007848">
    <property type="entry name" value="Small_mtfrase_dom"/>
</dbReference>
<dbReference type="InterPro" id="IPR002052">
    <property type="entry name" value="DNA_methylase_N6_adenine_CS"/>
</dbReference>
<dbReference type="EC" id="2.1.1.223" evidence="3"/>
<proteinExistence type="predicted"/>
<dbReference type="Pfam" id="PF05175">
    <property type="entry name" value="MTS"/>
    <property type="match status" value="1"/>
</dbReference>
<dbReference type="AlphaFoldDB" id="A0A0N9ZP38"/>
<dbReference type="PANTHER" id="PTHR47739:SF1">
    <property type="entry name" value="TRNA1(VAL) (ADENINE(37)-N6)-METHYLTRANSFERASE"/>
    <property type="match status" value="1"/>
</dbReference>
<dbReference type="GO" id="GO:0008757">
    <property type="term" value="F:S-adenosylmethionine-dependent methyltransferase activity"/>
    <property type="evidence" value="ECO:0007669"/>
    <property type="project" value="UniProtKB-ARBA"/>
</dbReference>
<evidence type="ECO:0000256" key="2">
    <source>
        <dbReference type="ARBA" id="ARBA00022691"/>
    </source>
</evidence>
<dbReference type="GO" id="GO:0003676">
    <property type="term" value="F:nucleic acid binding"/>
    <property type="evidence" value="ECO:0007669"/>
    <property type="project" value="InterPro"/>
</dbReference>
<dbReference type="PATRIC" id="fig|1397108.4.peg.1351"/>